<keyword evidence="3" id="KW-0728">SH3 domain</keyword>
<feature type="compositionally biased region" description="Basic and acidic residues" evidence="6">
    <location>
        <begin position="146"/>
        <end position="156"/>
    </location>
</feature>
<sequence>MLFTSNLRKTVEHHNKPSSSSVSKTADHTSRLIEKRAQLIRRHTCATIALRGSPQRSSRHAHSSHRLSTMKPIEEHQVERPPALPAHSLPPTVVSDDNWGFPPAASAYTPASPQTVQPVFPSAGTLSGAHEEDDFDEWSEDDEELADARTSVHDDASAVQSITRSQSRATSGSRTDLSTDEEPDSKVKHQQSSRSAKVKKSETLGNAASAGQGTVSRSRSAGPETIAAKQGTIRMKNINRFSNFVKSGMEAFVLSSTKMTTKPEERHEIILTDKGPEWRAITQPYTCIVDKPKKESKLKGLKSFIAYSVTSSLSGIQVSRRYKHFDWLHEQMSAKYLLIPIPPLPEKQVAGRYEEDLIEHRKNILQIWVNKVCRHPVLSKSDVWIHFLTCTDEKQWKSGKRKAEKDEYIGGNFLHCVTVPAQSLDSNRVEHQVEGFSRVVRSLDDSVRVMYDRVTETHKRMAGPYRSNWQKMAAAIAGLGHSFELDSSPTNQSVTAALKETAHIFHKIGDEHEESAKRDLDPLLDCLYSYKGLLAGMPDMVNVHKSAMSKLRENERLSMEGKVSSAEAERIRSRVDAVSYAVLAEMEFQHRERGEDFKQMMGAYLEKQAAFYDGIGKQLAALATLFKNA</sequence>
<dbReference type="GO" id="GO:0035091">
    <property type="term" value="F:phosphatidylinositol binding"/>
    <property type="evidence" value="ECO:0007669"/>
    <property type="project" value="InterPro"/>
</dbReference>
<comment type="similarity">
    <text evidence="2">Belongs to the sorting nexin family.</text>
</comment>
<dbReference type="GO" id="GO:0005886">
    <property type="term" value="C:plasma membrane"/>
    <property type="evidence" value="ECO:0007669"/>
    <property type="project" value="TreeGrafter"/>
</dbReference>
<keyword evidence="5" id="KW-0968">Cytoplasmic vesicle</keyword>
<dbReference type="SUPFAM" id="SSF64268">
    <property type="entry name" value="PX domain"/>
    <property type="match status" value="1"/>
</dbReference>
<dbReference type="AlphaFoldDB" id="A0A0B2V4C7"/>
<dbReference type="InterPro" id="IPR027267">
    <property type="entry name" value="AH/BAR_dom_sf"/>
</dbReference>
<dbReference type="CDD" id="cd07626">
    <property type="entry name" value="BAR_SNX9_like"/>
    <property type="match status" value="1"/>
</dbReference>
<evidence type="ECO:0000256" key="2">
    <source>
        <dbReference type="ARBA" id="ARBA00010883"/>
    </source>
</evidence>
<dbReference type="FunFam" id="3.30.1520.10:FF:000004">
    <property type="entry name" value="Sorting nexin"/>
    <property type="match status" value="1"/>
</dbReference>
<dbReference type="Pfam" id="PF10456">
    <property type="entry name" value="BAR_3_WASP_bdg"/>
    <property type="match status" value="1"/>
</dbReference>
<evidence type="ECO:0000313" key="9">
    <source>
        <dbReference type="Proteomes" id="UP000031036"/>
    </source>
</evidence>
<dbReference type="STRING" id="6265.A0A0B2V4C7"/>
<dbReference type="SMART" id="SM00312">
    <property type="entry name" value="PX"/>
    <property type="match status" value="1"/>
</dbReference>
<accession>A0A0B2V4C7</accession>
<dbReference type="PANTHER" id="PTHR45827:SF1">
    <property type="entry name" value="SORTING NEXIN"/>
    <property type="match status" value="1"/>
</dbReference>
<keyword evidence="9" id="KW-1185">Reference proteome</keyword>
<evidence type="ECO:0000259" key="7">
    <source>
        <dbReference type="PROSITE" id="PS50195"/>
    </source>
</evidence>
<feature type="compositionally biased region" description="Polar residues" evidence="6">
    <location>
        <begin position="158"/>
        <end position="176"/>
    </location>
</feature>
<dbReference type="GO" id="GO:0006897">
    <property type="term" value="P:endocytosis"/>
    <property type="evidence" value="ECO:0007669"/>
    <property type="project" value="TreeGrafter"/>
</dbReference>
<keyword evidence="4" id="KW-0472">Membrane</keyword>
<dbReference type="Pfam" id="PF00787">
    <property type="entry name" value="PX"/>
    <property type="match status" value="1"/>
</dbReference>
<feature type="compositionally biased region" description="Low complexity" evidence="6">
    <location>
        <begin position="102"/>
        <end position="113"/>
    </location>
</feature>
<dbReference type="PANTHER" id="PTHR45827">
    <property type="entry name" value="SORTING NEXIN"/>
    <property type="match status" value="1"/>
</dbReference>
<feature type="compositionally biased region" description="Polar residues" evidence="6">
    <location>
        <begin position="203"/>
        <end position="219"/>
    </location>
</feature>
<name>A0A0B2V4C7_TOXCA</name>
<dbReference type="Gene3D" id="3.30.1520.10">
    <property type="entry name" value="Phox-like domain"/>
    <property type="match status" value="1"/>
</dbReference>
<evidence type="ECO:0000256" key="1">
    <source>
        <dbReference type="ARBA" id="ARBA00004156"/>
    </source>
</evidence>
<gene>
    <name evidence="8" type="primary">SNX33</name>
    <name evidence="8" type="ORF">Tcan_06888</name>
</gene>
<comment type="subcellular location">
    <subcellularLocation>
        <location evidence="1">Cytoplasmic vesicle membrane</location>
    </subcellularLocation>
</comment>
<dbReference type="InterPro" id="IPR019497">
    <property type="entry name" value="Sorting_nexin_WASP-bd-dom"/>
</dbReference>
<organism evidence="8 9">
    <name type="scientific">Toxocara canis</name>
    <name type="common">Canine roundworm</name>
    <dbReference type="NCBI Taxonomy" id="6265"/>
    <lineage>
        <taxon>Eukaryota</taxon>
        <taxon>Metazoa</taxon>
        <taxon>Ecdysozoa</taxon>
        <taxon>Nematoda</taxon>
        <taxon>Chromadorea</taxon>
        <taxon>Rhabditida</taxon>
        <taxon>Spirurina</taxon>
        <taxon>Ascaridomorpha</taxon>
        <taxon>Ascaridoidea</taxon>
        <taxon>Toxocaridae</taxon>
        <taxon>Toxocara</taxon>
    </lineage>
</organism>
<dbReference type="CDD" id="cd06862">
    <property type="entry name" value="PX_SNX9_18_like"/>
    <property type="match status" value="1"/>
</dbReference>
<evidence type="ECO:0000313" key="8">
    <source>
        <dbReference type="EMBL" id="KHN76297.1"/>
    </source>
</evidence>
<dbReference type="OrthoDB" id="10254720at2759"/>
<comment type="caution">
    <text evidence="8">The sequence shown here is derived from an EMBL/GenBank/DDBJ whole genome shotgun (WGS) entry which is preliminary data.</text>
</comment>
<feature type="domain" description="PX" evidence="7">
    <location>
        <begin position="285"/>
        <end position="395"/>
    </location>
</feature>
<dbReference type="GO" id="GO:0016197">
    <property type="term" value="P:endosomal transport"/>
    <property type="evidence" value="ECO:0007669"/>
    <property type="project" value="TreeGrafter"/>
</dbReference>
<dbReference type="Proteomes" id="UP000031036">
    <property type="component" value="Unassembled WGS sequence"/>
</dbReference>
<feature type="compositionally biased region" description="Acidic residues" evidence="6">
    <location>
        <begin position="131"/>
        <end position="145"/>
    </location>
</feature>
<evidence type="ECO:0000256" key="3">
    <source>
        <dbReference type="ARBA" id="ARBA00022443"/>
    </source>
</evidence>
<evidence type="ECO:0000256" key="6">
    <source>
        <dbReference type="SAM" id="MobiDB-lite"/>
    </source>
</evidence>
<protein>
    <submittedName>
        <fullName evidence="8">Sorting nexin-33</fullName>
    </submittedName>
</protein>
<feature type="region of interest" description="Disordered" evidence="6">
    <location>
        <begin position="77"/>
        <end position="225"/>
    </location>
</feature>
<dbReference type="InterPro" id="IPR001683">
    <property type="entry name" value="PX_dom"/>
</dbReference>
<dbReference type="OMA" id="SIWANET"/>
<dbReference type="PROSITE" id="PS50195">
    <property type="entry name" value="PX"/>
    <property type="match status" value="1"/>
</dbReference>
<proteinExistence type="inferred from homology"/>
<feature type="region of interest" description="Disordered" evidence="6">
    <location>
        <begin position="1"/>
        <end position="29"/>
    </location>
</feature>
<dbReference type="GO" id="GO:0097320">
    <property type="term" value="P:plasma membrane tubulation"/>
    <property type="evidence" value="ECO:0007669"/>
    <property type="project" value="TreeGrafter"/>
</dbReference>
<dbReference type="EMBL" id="JPKZ01002540">
    <property type="protein sequence ID" value="KHN76297.1"/>
    <property type="molecule type" value="Genomic_DNA"/>
</dbReference>
<reference evidence="8 9" key="1">
    <citation type="submission" date="2014-11" db="EMBL/GenBank/DDBJ databases">
        <title>Genetic blueprint of the zoonotic pathogen Toxocara canis.</title>
        <authorList>
            <person name="Zhu X.-Q."/>
            <person name="Korhonen P.K."/>
            <person name="Cai H."/>
            <person name="Young N.D."/>
            <person name="Nejsum P."/>
            <person name="von Samson-Himmelstjerna G."/>
            <person name="Boag P.R."/>
            <person name="Tan P."/>
            <person name="Li Q."/>
            <person name="Min J."/>
            <person name="Yang Y."/>
            <person name="Wang X."/>
            <person name="Fang X."/>
            <person name="Hall R.S."/>
            <person name="Hofmann A."/>
            <person name="Sternberg P.W."/>
            <person name="Jex A.R."/>
            <person name="Gasser R.B."/>
        </authorList>
    </citation>
    <scope>NUCLEOTIDE SEQUENCE [LARGE SCALE GENOMIC DNA]</scope>
    <source>
        <strain evidence="8">PN_DK_2014</strain>
    </source>
</reference>
<evidence type="ECO:0000256" key="5">
    <source>
        <dbReference type="ARBA" id="ARBA00023329"/>
    </source>
</evidence>
<dbReference type="GO" id="GO:0030659">
    <property type="term" value="C:cytoplasmic vesicle membrane"/>
    <property type="evidence" value="ECO:0007669"/>
    <property type="project" value="UniProtKB-SubCell"/>
</dbReference>
<evidence type="ECO:0000256" key="4">
    <source>
        <dbReference type="ARBA" id="ARBA00023136"/>
    </source>
</evidence>
<dbReference type="InterPro" id="IPR036871">
    <property type="entry name" value="PX_dom_sf"/>
</dbReference>
<dbReference type="Gene3D" id="1.20.1270.60">
    <property type="entry name" value="Arfaptin homology (AH) domain/BAR domain"/>
    <property type="match status" value="1"/>
</dbReference>